<sequence length="325" mass="32828">MGSIARRETRPLPCADRRHVRTSPVPPMPDMTIPDPLIDPAEAVQDEPAERPSRRPMLLRAALSAAALSLVVSGGAYAAVVATGDGPSSSTAALSGQDLGAEGGRSGQPVAAATQGAATVTTVTEETTQAHGRVEKPSASVPEGETRVETEGVDGVVRTTYQVTLVDGKETSRVEISSVVVTQAVDEVVLVGTATQADKTPAPKDTGSAESSQAPQAAPTAEADSSGSDSGSGDAGSGGSSSGGSAPEGVWAQLAQCESGGDPTANTGNGYYGLYQFSLQTWQSVGGSGLPSEASAEEQTMRAQALQQSAGWGQWPHCAAKLGLL</sequence>
<evidence type="ECO:0000256" key="4">
    <source>
        <dbReference type="SAM" id="MobiDB-lite"/>
    </source>
</evidence>
<dbReference type="SMART" id="SM01208">
    <property type="entry name" value="G5"/>
    <property type="match status" value="1"/>
</dbReference>
<protein>
    <submittedName>
        <fullName evidence="7">Uncharacterized protein conserved in bacteria</fullName>
    </submittedName>
</protein>
<dbReference type="Proteomes" id="UP000276899">
    <property type="component" value="Chromosome"/>
</dbReference>
<keyword evidence="3" id="KW-0378">Hydrolase</keyword>
<keyword evidence="5" id="KW-0472">Membrane</keyword>
<dbReference type="GO" id="GO:0016787">
    <property type="term" value="F:hydrolase activity"/>
    <property type="evidence" value="ECO:0007669"/>
    <property type="project" value="UniProtKB-KW"/>
</dbReference>
<dbReference type="Gene3D" id="1.10.530.10">
    <property type="match status" value="1"/>
</dbReference>
<evidence type="ECO:0000256" key="2">
    <source>
        <dbReference type="ARBA" id="ARBA00022729"/>
    </source>
</evidence>
<name>A0A448K9R9_9ACTO</name>
<dbReference type="EMBL" id="LR134363">
    <property type="protein sequence ID" value="VEG73676.1"/>
    <property type="molecule type" value="Genomic_DNA"/>
</dbReference>
<keyword evidence="2" id="KW-0732">Signal</keyword>
<feature type="domain" description="G5" evidence="6">
    <location>
        <begin position="115"/>
        <end position="195"/>
    </location>
</feature>
<accession>A0A448K9R9</accession>
<keyword evidence="8" id="KW-1185">Reference proteome</keyword>
<evidence type="ECO:0000313" key="8">
    <source>
        <dbReference type="Proteomes" id="UP000276899"/>
    </source>
</evidence>
<evidence type="ECO:0000256" key="5">
    <source>
        <dbReference type="SAM" id="Phobius"/>
    </source>
</evidence>
<feature type="compositionally biased region" description="Low complexity" evidence="4">
    <location>
        <begin position="209"/>
        <end position="232"/>
    </location>
</feature>
<reference evidence="7 8" key="1">
    <citation type="submission" date="2018-12" db="EMBL/GenBank/DDBJ databases">
        <authorList>
            <consortium name="Pathogen Informatics"/>
        </authorList>
    </citation>
    <scope>NUCLEOTIDE SEQUENCE [LARGE SCALE GENOMIC DNA]</scope>
    <source>
        <strain evidence="7 8">NCTC11923</strain>
    </source>
</reference>
<dbReference type="AlphaFoldDB" id="A0A448K9R9"/>
<keyword evidence="5" id="KW-1133">Transmembrane helix</keyword>
<dbReference type="KEGG" id="asla:NCTC11923_00285"/>
<dbReference type="Pfam" id="PF07501">
    <property type="entry name" value="G5"/>
    <property type="match status" value="1"/>
</dbReference>
<dbReference type="CDD" id="cd13925">
    <property type="entry name" value="RPF"/>
    <property type="match status" value="1"/>
</dbReference>
<keyword evidence="5" id="KW-0812">Transmembrane</keyword>
<dbReference type="InterPro" id="IPR010618">
    <property type="entry name" value="RPF"/>
</dbReference>
<dbReference type="PROSITE" id="PS51109">
    <property type="entry name" value="G5"/>
    <property type="match status" value="1"/>
</dbReference>
<evidence type="ECO:0000256" key="1">
    <source>
        <dbReference type="ARBA" id="ARBA00010830"/>
    </source>
</evidence>
<feature type="region of interest" description="Disordered" evidence="4">
    <location>
        <begin position="196"/>
        <end position="248"/>
    </location>
</feature>
<dbReference type="STRING" id="1278298.GCA_000428685_01528"/>
<dbReference type="InterPro" id="IPR011098">
    <property type="entry name" value="G5_dom"/>
</dbReference>
<feature type="compositionally biased region" description="Basic and acidic residues" evidence="4">
    <location>
        <begin position="1"/>
        <end position="10"/>
    </location>
</feature>
<feature type="transmembrane region" description="Helical" evidence="5">
    <location>
        <begin position="58"/>
        <end position="80"/>
    </location>
</feature>
<feature type="region of interest" description="Disordered" evidence="4">
    <location>
        <begin position="1"/>
        <end position="55"/>
    </location>
</feature>
<comment type="similarity">
    <text evidence="1">Belongs to the transglycosylase family. Rpf subfamily.</text>
</comment>
<evidence type="ECO:0000313" key="7">
    <source>
        <dbReference type="EMBL" id="VEG73676.1"/>
    </source>
</evidence>
<dbReference type="Pfam" id="PF06737">
    <property type="entry name" value="Transglycosylas"/>
    <property type="match status" value="1"/>
</dbReference>
<feature type="compositionally biased region" description="Low complexity" evidence="4">
    <location>
        <begin position="111"/>
        <end position="130"/>
    </location>
</feature>
<proteinExistence type="inferred from homology"/>
<evidence type="ECO:0000259" key="6">
    <source>
        <dbReference type="PROSITE" id="PS51109"/>
    </source>
</evidence>
<dbReference type="InterPro" id="IPR023346">
    <property type="entry name" value="Lysozyme-like_dom_sf"/>
</dbReference>
<organism evidence="7 8">
    <name type="scientific">Actinomyces slackii</name>
    <dbReference type="NCBI Taxonomy" id="52774"/>
    <lineage>
        <taxon>Bacteria</taxon>
        <taxon>Bacillati</taxon>
        <taxon>Actinomycetota</taxon>
        <taxon>Actinomycetes</taxon>
        <taxon>Actinomycetales</taxon>
        <taxon>Actinomycetaceae</taxon>
        <taxon>Actinomyces</taxon>
    </lineage>
</organism>
<evidence type="ECO:0000256" key="3">
    <source>
        <dbReference type="ARBA" id="ARBA00022801"/>
    </source>
</evidence>
<dbReference type="Gene3D" id="2.20.230.10">
    <property type="entry name" value="Resuscitation-promoting factor rpfb"/>
    <property type="match status" value="1"/>
</dbReference>
<gene>
    <name evidence="7" type="ORF">NCTC11923_00285</name>
</gene>
<dbReference type="SUPFAM" id="SSF53955">
    <property type="entry name" value="Lysozyme-like"/>
    <property type="match status" value="1"/>
</dbReference>
<feature type="region of interest" description="Disordered" evidence="4">
    <location>
        <begin position="85"/>
        <end position="149"/>
    </location>
</feature>
<feature type="compositionally biased region" description="Gly residues" evidence="4">
    <location>
        <begin position="233"/>
        <end position="242"/>
    </location>
</feature>